<dbReference type="PROSITE" id="PS51257">
    <property type="entry name" value="PROKAR_LIPOPROTEIN"/>
    <property type="match status" value="1"/>
</dbReference>
<keyword evidence="2" id="KW-1185">Reference proteome</keyword>
<dbReference type="EMBL" id="QEKI01000002">
    <property type="protein sequence ID" value="PVY43007.1"/>
    <property type="molecule type" value="Genomic_DNA"/>
</dbReference>
<evidence type="ECO:0000313" key="2">
    <source>
        <dbReference type="Proteomes" id="UP000245466"/>
    </source>
</evidence>
<sequence length="239" mass="27031">MVCFKIKDLRHLIFKLMRRLGTKYLFLSLLVTFACGNVPAWAQSNQGFDTERWLYGKVVLVTGDSLQGAVVYHPAQDVVQIASEDGIINSFSAVSVSHFMISGVYNGKPQVFRSLPWNKGSIQSDFRVPVFFELINQGELVLMKRYIGVTAAKADQQYATASIQTSYFPHFATEGDELQEVLYMLLPNGEIVQLRKPKKDLLKLCGVHTGKVKQYAKSNKLDYNSSKDLRNIVDYYNTL</sequence>
<organism evidence="1 2">
    <name type="scientific">Pontibacter virosus</name>
    <dbReference type="NCBI Taxonomy" id="1765052"/>
    <lineage>
        <taxon>Bacteria</taxon>
        <taxon>Pseudomonadati</taxon>
        <taxon>Bacteroidota</taxon>
        <taxon>Cytophagia</taxon>
        <taxon>Cytophagales</taxon>
        <taxon>Hymenobacteraceae</taxon>
        <taxon>Pontibacter</taxon>
    </lineage>
</organism>
<protein>
    <submittedName>
        <fullName evidence="1">Uncharacterized protein</fullName>
    </submittedName>
</protein>
<evidence type="ECO:0000313" key="1">
    <source>
        <dbReference type="EMBL" id="PVY43007.1"/>
    </source>
</evidence>
<name>A0A2U1B398_9BACT</name>
<gene>
    <name evidence="1" type="ORF">C8E01_102183</name>
</gene>
<proteinExistence type="predicted"/>
<accession>A0A2U1B398</accession>
<reference evidence="1 2" key="1">
    <citation type="submission" date="2018-04" db="EMBL/GenBank/DDBJ databases">
        <title>Genomic Encyclopedia of Type Strains, Phase IV (KMG-IV): sequencing the most valuable type-strain genomes for metagenomic binning, comparative biology and taxonomic classification.</title>
        <authorList>
            <person name="Goeker M."/>
        </authorList>
    </citation>
    <scope>NUCLEOTIDE SEQUENCE [LARGE SCALE GENOMIC DNA]</scope>
    <source>
        <strain evidence="1 2">DSM 100231</strain>
    </source>
</reference>
<dbReference type="AlphaFoldDB" id="A0A2U1B398"/>
<dbReference type="Proteomes" id="UP000245466">
    <property type="component" value="Unassembled WGS sequence"/>
</dbReference>
<comment type="caution">
    <text evidence="1">The sequence shown here is derived from an EMBL/GenBank/DDBJ whole genome shotgun (WGS) entry which is preliminary data.</text>
</comment>